<dbReference type="InterPro" id="IPR002347">
    <property type="entry name" value="SDR_fam"/>
</dbReference>
<evidence type="ECO:0000313" key="3">
    <source>
        <dbReference type="Proteomes" id="UP001199070"/>
    </source>
</evidence>
<accession>A0AAW4TMZ0</accession>
<dbReference type="PROSITE" id="PS00061">
    <property type="entry name" value="ADH_SHORT"/>
    <property type="match status" value="1"/>
</dbReference>
<proteinExistence type="inferred from homology"/>
<reference evidence="2" key="1">
    <citation type="submission" date="2023-08" db="EMBL/GenBank/DDBJ databases">
        <title>A collection of bacterial strains from the Burkholderia cepacia Research Laboratory and Repository.</title>
        <authorList>
            <person name="Lipuma J."/>
            <person name="Spilker T."/>
        </authorList>
    </citation>
    <scope>NUCLEOTIDE SEQUENCE</scope>
    <source>
        <strain evidence="2">AU0862</strain>
    </source>
</reference>
<dbReference type="CDD" id="cd05374">
    <property type="entry name" value="17beta-HSD-like_SDR_c"/>
    <property type="match status" value="1"/>
</dbReference>
<name>A0AAW4TMZ0_9BURK</name>
<sequence length="332" mass="35090">MKTSAASVFNDVTRFISTASDLHVRMRLRSSNLIGWETLNMSRTILITGASSGFGRDTAETLSRAGHRVFASMRDVAGRNRPHADALRASGVQVVELDVTDDASVERGVASVLENTGRLDVLINNAGIGSAGVSEAFTTKQVQALFDVNVFGIQRMSRAVLPTFRTQGEGLIVNVGSILGRVTFPFFGLYGASKFAIEALTDSYRYELSTLGIDVVLVQPSNYPTNIFGSAQRPADAARVPGYGEAGAIPDKMVETLMTLFASDHAPDPHDVAEAIAQLVEQAPGTRPARWVVGQSFGADALNAQAAAIQAQTLESLGLAHLAGPQGQSAAA</sequence>
<dbReference type="AlphaFoldDB" id="A0AAW4TMZ0"/>
<dbReference type="PANTHER" id="PTHR43976">
    <property type="entry name" value="SHORT CHAIN DEHYDROGENASE"/>
    <property type="match status" value="1"/>
</dbReference>
<dbReference type="InterPro" id="IPR051911">
    <property type="entry name" value="SDR_oxidoreductase"/>
</dbReference>
<dbReference type="Gene3D" id="3.40.50.720">
    <property type="entry name" value="NAD(P)-binding Rossmann-like Domain"/>
    <property type="match status" value="1"/>
</dbReference>
<evidence type="ECO:0000256" key="1">
    <source>
        <dbReference type="RuleBase" id="RU000363"/>
    </source>
</evidence>
<organism evidence="2 3">
    <name type="scientific">Burkholderia cenocepacia</name>
    <dbReference type="NCBI Taxonomy" id="95486"/>
    <lineage>
        <taxon>Bacteria</taxon>
        <taxon>Pseudomonadati</taxon>
        <taxon>Pseudomonadota</taxon>
        <taxon>Betaproteobacteria</taxon>
        <taxon>Burkholderiales</taxon>
        <taxon>Burkholderiaceae</taxon>
        <taxon>Burkholderia</taxon>
        <taxon>Burkholderia cepacia complex</taxon>
    </lineage>
</organism>
<dbReference type="InterPro" id="IPR020904">
    <property type="entry name" value="Sc_DH/Rdtase_CS"/>
</dbReference>
<comment type="similarity">
    <text evidence="1">Belongs to the short-chain dehydrogenases/reductases (SDR) family.</text>
</comment>
<dbReference type="RefSeq" id="WP_226135364.1">
    <property type="nucleotide sequence ID" value="NZ_JAIZTC010000009.1"/>
</dbReference>
<protein>
    <submittedName>
        <fullName evidence="2">SDR family oxidoreductase</fullName>
    </submittedName>
</protein>
<dbReference type="EMBL" id="JAIZTC010000009">
    <property type="protein sequence ID" value="MCA8382793.1"/>
    <property type="molecule type" value="Genomic_DNA"/>
</dbReference>
<dbReference type="PRINTS" id="PR00081">
    <property type="entry name" value="GDHRDH"/>
</dbReference>
<dbReference type="PRINTS" id="PR00080">
    <property type="entry name" value="SDRFAMILY"/>
</dbReference>
<comment type="caution">
    <text evidence="2">The sequence shown here is derived from an EMBL/GenBank/DDBJ whole genome shotgun (WGS) entry which is preliminary data.</text>
</comment>
<evidence type="ECO:0000313" key="2">
    <source>
        <dbReference type="EMBL" id="MCA8382793.1"/>
    </source>
</evidence>
<dbReference type="InterPro" id="IPR036291">
    <property type="entry name" value="NAD(P)-bd_dom_sf"/>
</dbReference>
<dbReference type="PANTHER" id="PTHR43976:SF9">
    <property type="entry name" value="OXIDOREDUCTASE"/>
    <property type="match status" value="1"/>
</dbReference>
<dbReference type="SUPFAM" id="SSF51735">
    <property type="entry name" value="NAD(P)-binding Rossmann-fold domains"/>
    <property type="match status" value="1"/>
</dbReference>
<dbReference type="Pfam" id="PF00106">
    <property type="entry name" value="adh_short"/>
    <property type="match status" value="1"/>
</dbReference>
<dbReference type="Proteomes" id="UP001199070">
    <property type="component" value="Unassembled WGS sequence"/>
</dbReference>
<gene>
    <name evidence="2" type="ORF">LGN22_28180</name>
</gene>